<organism evidence="1 2">
    <name type="scientific">Bionectria ochroleuca</name>
    <name type="common">Gliocladium roseum</name>
    <dbReference type="NCBI Taxonomy" id="29856"/>
    <lineage>
        <taxon>Eukaryota</taxon>
        <taxon>Fungi</taxon>
        <taxon>Dikarya</taxon>
        <taxon>Ascomycota</taxon>
        <taxon>Pezizomycotina</taxon>
        <taxon>Sordariomycetes</taxon>
        <taxon>Hypocreomycetidae</taxon>
        <taxon>Hypocreales</taxon>
        <taxon>Bionectriaceae</taxon>
        <taxon>Clonostachys</taxon>
    </lineage>
</organism>
<dbReference type="EMBL" id="JADCTT010000016">
    <property type="protein sequence ID" value="KAF9743985.1"/>
    <property type="molecule type" value="Genomic_DNA"/>
</dbReference>
<accession>A0A8H7K5R5</accession>
<gene>
    <name evidence="1" type="ORF">IM811_006325</name>
</gene>
<proteinExistence type="predicted"/>
<reference evidence="1" key="1">
    <citation type="submission" date="2020-10" db="EMBL/GenBank/DDBJ databases">
        <title>High-Quality Genome Resource of Clonostachys rosea strain S41 by Oxford Nanopore Long-Read Sequencing.</title>
        <authorList>
            <person name="Wang H."/>
        </authorList>
    </citation>
    <scope>NUCLEOTIDE SEQUENCE</scope>
    <source>
        <strain evidence="1">S41</strain>
    </source>
</reference>
<sequence length="119" mass="12937">MALANAAPLIVELAAKITSSVAELQVGLAAQGLENPSWAENSPPYLPSNLHQLRDEVLDATAELHEVLLEPLMLIYKFAGVSNVVSIDSIVRFKILDMIPLAARPLLKKSPRKRISTRG</sequence>
<name>A0A8H7K5R5_BIOOC</name>
<dbReference type="Proteomes" id="UP000616885">
    <property type="component" value="Unassembled WGS sequence"/>
</dbReference>
<evidence type="ECO:0000313" key="2">
    <source>
        <dbReference type="Proteomes" id="UP000616885"/>
    </source>
</evidence>
<dbReference type="AlphaFoldDB" id="A0A8H7K5R5"/>
<protein>
    <submittedName>
        <fullName evidence="1">Uncharacterized protein</fullName>
    </submittedName>
</protein>
<comment type="caution">
    <text evidence="1">The sequence shown here is derived from an EMBL/GenBank/DDBJ whole genome shotgun (WGS) entry which is preliminary data.</text>
</comment>
<evidence type="ECO:0000313" key="1">
    <source>
        <dbReference type="EMBL" id="KAF9743985.1"/>
    </source>
</evidence>